<dbReference type="SUPFAM" id="SSF117892">
    <property type="entry name" value="Band 7/SPFH domain"/>
    <property type="match status" value="1"/>
</dbReference>
<reference evidence="9 10" key="1">
    <citation type="journal article" date="2007" name="Science">
        <title>The Calyptogena magnifica chemoautotrophic symbiont genome.</title>
        <authorList>
            <person name="Newton I.L.G."/>
            <person name="Woyke T."/>
            <person name="Auchtung T.A."/>
            <person name="Dilly G.F."/>
            <person name="Dutton R.J."/>
            <person name="Fisher M.C."/>
            <person name="Fontanez K.M."/>
            <person name="Lau E."/>
            <person name="Stewart F.J."/>
            <person name="Richardson P.M."/>
            <person name="Barry K.W."/>
            <person name="Saunders E."/>
            <person name="Detter J.C."/>
            <person name="Wu D."/>
            <person name="Eisen J.A."/>
            <person name="Cavanaugh C.M."/>
        </authorList>
    </citation>
    <scope>NUCLEOTIDE SEQUENCE [LARGE SCALE GENOMIC DNA]</scope>
    <source>
        <strain evidence="9 10">Cm</strain>
    </source>
</reference>
<dbReference type="GO" id="GO:0016020">
    <property type="term" value="C:membrane"/>
    <property type="evidence" value="ECO:0007669"/>
    <property type="project" value="UniProtKB-SubCell"/>
</dbReference>
<keyword evidence="9" id="KW-0645">Protease</keyword>
<feature type="transmembrane region" description="Helical" evidence="6">
    <location>
        <begin position="57"/>
        <end position="74"/>
    </location>
</feature>
<feature type="domain" description="Band 7" evidence="8">
    <location>
        <begin position="69"/>
        <end position="248"/>
    </location>
</feature>
<proteinExistence type="inferred from homology"/>
<dbReference type="STRING" id="413404.Rmag_0534"/>
<evidence type="ECO:0000256" key="3">
    <source>
        <dbReference type="ARBA" id="ARBA00022692"/>
    </source>
</evidence>
<dbReference type="InterPro" id="IPR020980">
    <property type="entry name" value="Membrane_HflK_N"/>
</dbReference>
<comment type="subunit">
    <text evidence="6">HflC and HflK may interact to form a multimeric complex.</text>
</comment>
<dbReference type="PANTHER" id="PTHR43327">
    <property type="entry name" value="STOMATIN-LIKE PROTEIN 2, MITOCHONDRIAL"/>
    <property type="match status" value="1"/>
</dbReference>
<keyword evidence="5 6" id="KW-0472">Membrane</keyword>
<dbReference type="InterPro" id="IPR050710">
    <property type="entry name" value="Band7/mec-2_domain"/>
</dbReference>
<evidence type="ECO:0000256" key="5">
    <source>
        <dbReference type="ARBA" id="ARBA00023136"/>
    </source>
</evidence>
<dbReference type="Gene3D" id="3.30.479.30">
    <property type="entry name" value="Band 7 domain"/>
    <property type="match status" value="1"/>
</dbReference>
<dbReference type="AlphaFoldDB" id="A1AWI1"/>
<dbReference type="EMBL" id="CP000488">
    <property type="protein sequence ID" value="ABL02288.1"/>
    <property type="molecule type" value="Genomic_DNA"/>
</dbReference>
<evidence type="ECO:0000256" key="6">
    <source>
        <dbReference type="RuleBase" id="RU364113"/>
    </source>
</evidence>
<dbReference type="eggNOG" id="COG0330">
    <property type="taxonomic scope" value="Bacteria"/>
</dbReference>
<name>A1AWI1_RUTMC</name>
<keyword evidence="10" id="KW-1185">Reference proteome</keyword>
<dbReference type="HOGENOM" id="CLU_039173_0_1_6"/>
<keyword evidence="3 6" id="KW-0812">Transmembrane</keyword>
<comment type="similarity">
    <text evidence="2 6">Belongs to the band 7/mec-2 family. HflK subfamily.</text>
</comment>
<keyword evidence="9" id="KW-0378">Hydrolase</keyword>
<dbReference type="InterPro" id="IPR036013">
    <property type="entry name" value="Band_7/SPFH_dom_sf"/>
</dbReference>
<evidence type="ECO:0000313" key="10">
    <source>
        <dbReference type="Proteomes" id="UP000002587"/>
    </source>
</evidence>
<dbReference type="NCBIfam" id="TIGR01933">
    <property type="entry name" value="hflK"/>
    <property type="match status" value="1"/>
</dbReference>
<comment type="subcellular location">
    <subcellularLocation>
        <location evidence="1">Membrane</location>
        <topology evidence="1">Single-pass membrane protein</topology>
    </subcellularLocation>
</comment>
<dbReference type="GO" id="GO:0006508">
    <property type="term" value="P:proteolysis"/>
    <property type="evidence" value="ECO:0007669"/>
    <property type="project" value="UniProtKB-KW"/>
</dbReference>
<dbReference type="KEGG" id="rma:Rmag_0534"/>
<dbReference type="Proteomes" id="UP000002587">
    <property type="component" value="Chromosome"/>
</dbReference>
<dbReference type="Pfam" id="PF12221">
    <property type="entry name" value="HflK_N"/>
    <property type="match status" value="1"/>
</dbReference>
<dbReference type="SMART" id="SM00244">
    <property type="entry name" value="PHB"/>
    <property type="match status" value="1"/>
</dbReference>
<dbReference type="InterPro" id="IPR010201">
    <property type="entry name" value="HflK"/>
</dbReference>
<evidence type="ECO:0000313" key="9">
    <source>
        <dbReference type="EMBL" id="ABL02288.1"/>
    </source>
</evidence>
<organism evidence="9 10">
    <name type="scientific">Ruthia magnifica subsp. Calyptogena magnifica</name>
    <dbReference type="NCBI Taxonomy" id="413404"/>
    <lineage>
        <taxon>Bacteria</taxon>
        <taxon>Pseudomonadati</taxon>
        <taxon>Pseudomonadota</taxon>
        <taxon>Gammaproteobacteria</taxon>
        <taxon>Candidatus Pseudothioglobaceae</taxon>
        <taxon>Candidatus Ruthturnera</taxon>
    </lineage>
</organism>
<dbReference type="CDD" id="cd03404">
    <property type="entry name" value="SPFH_HflK"/>
    <property type="match status" value="1"/>
</dbReference>
<feature type="region of interest" description="Disordered" evidence="7">
    <location>
        <begin position="360"/>
        <end position="383"/>
    </location>
</feature>
<accession>A1AWI1</accession>
<comment type="function">
    <text evidence="6">HflC and HflK could encode or regulate a protease.</text>
</comment>
<dbReference type="PANTHER" id="PTHR43327:SF2">
    <property type="entry name" value="MODULATOR OF FTSH PROTEASE HFLK"/>
    <property type="match status" value="1"/>
</dbReference>
<dbReference type="OrthoDB" id="9779595at2"/>
<sequence length="383" mass="43487">MTWNDNNKNPWSGSNQTPPELEKVIKDFKNKFDGLFNNKKLSSAGTSKIPSRGGFKYILILVLLVWLLSGIYIIDPAEKGVVLRFGAFQEETSQGPHWHIPYPIETLNRINVEQVRTAEIGYRNVVNNNRRFGGNVSSESLMLTKDENMIEAKFAIQYRINDVQAYLFNVANPDTTLRHVSESAIRQVVGQNTMDYILTEGRANIADNIKEKSQNLLDKYKTGLLITTVNMQDAQPPEQVQSAFSDAVKAREDKQRLINEAQTYANDILPKSRGKAARMLEESKAYKSEMISKSEGEASRFKQILAEYEKAPKVTRERLYRETMENVLASTSKVVVDSKANSMMYLPIDKLINARQINTQESSTQHNNQGGNVREIFRNRGAR</sequence>
<keyword evidence="4 6" id="KW-1133">Transmembrane helix</keyword>
<gene>
    <name evidence="9" type="ordered locus">Rmag_0534</name>
</gene>
<evidence type="ECO:0000256" key="7">
    <source>
        <dbReference type="SAM" id="MobiDB-lite"/>
    </source>
</evidence>
<dbReference type="GO" id="GO:0008233">
    <property type="term" value="F:peptidase activity"/>
    <property type="evidence" value="ECO:0007669"/>
    <property type="project" value="UniProtKB-KW"/>
</dbReference>
<evidence type="ECO:0000259" key="8">
    <source>
        <dbReference type="SMART" id="SM00244"/>
    </source>
</evidence>
<dbReference type="InterPro" id="IPR001107">
    <property type="entry name" value="Band_7"/>
</dbReference>
<evidence type="ECO:0000256" key="1">
    <source>
        <dbReference type="ARBA" id="ARBA00004167"/>
    </source>
</evidence>
<evidence type="ECO:0000256" key="4">
    <source>
        <dbReference type="ARBA" id="ARBA00022989"/>
    </source>
</evidence>
<protein>
    <recommendedName>
        <fullName evidence="6">Protein HflK</fullName>
    </recommendedName>
</protein>
<feature type="compositionally biased region" description="Polar residues" evidence="7">
    <location>
        <begin position="360"/>
        <end position="371"/>
    </location>
</feature>
<dbReference type="RefSeq" id="WP_011737913.1">
    <property type="nucleotide sequence ID" value="NC_008610.1"/>
</dbReference>
<evidence type="ECO:0000256" key="2">
    <source>
        <dbReference type="ARBA" id="ARBA00006971"/>
    </source>
</evidence>
<dbReference type="Pfam" id="PF01145">
    <property type="entry name" value="Band_7"/>
    <property type="match status" value="1"/>
</dbReference>